<comment type="caution">
    <text evidence="1">The sequence shown here is derived from an EMBL/GenBank/DDBJ whole genome shotgun (WGS) entry which is preliminary data.</text>
</comment>
<dbReference type="AlphaFoldDB" id="A0A5B7CGK4"/>
<reference evidence="1 2" key="1">
    <citation type="submission" date="2019-05" db="EMBL/GenBank/DDBJ databases">
        <title>Another draft genome of Portunus trituberculatus and its Hox gene families provides insights of decapod evolution.</title>
        <authorList>
            <person name="Jeong J.-H."/>
            <person name="Song I."/>
            <person name="Kim S."/>
            <person name="Choi T."/>
            <person name="Kim D."/>
            <person name="Ryu S."/>
            <person name="Kim W."/>
        </authorList>
    </citation>
    <scope>NUCLEOTIDE SEQUENCE [LARGE SCALE GENOMIC DNA]</scope>
    <source>
        <tissue evidence="1">Muscle</tissue>
    </source>
</reference>
<gene>
    <name evidence="1" type="ORF">E2C01_000994</name>
</gene>
<evidence type="ECO:0000313" key="1">
    <source>
        <dbReference type="EMBL" id="MPC08408.1"/>
    </source>
</evidence>
<dbReference type="EMBL" id="VSRR010000028">
    <property type="protein sequence ID" value="MPC08408.1"/>
    <property type="molecule type" value="Genomic_DNA"/>
</dbReference>
<organism evidence="1 2">
    <name type="scientific">Portunus trituberculatus</name>
    <name type="common">Swimming crab</name>
    <name type="synonym">Neptunus trituberculatus</name>
    <dbReference type="NCBI Taxonomy" id="210409"/>
    <lineage>
        <taxon>Eukaryota</taxon>
        <taxon>Metazoa</taxon>
        <taxon>Ecdysozoa</taxon>
        <taxon>Arthropoda</taxon>
        <taxon>Crustacea</taxon>
        <taxon>Multicrustacea</taxon>
        <taxon>Malacostraca</taxon>
        <taxon>Eumalacostraca</taxon>
        <taxon>Eucarida</taxon>
        <taxon>Decapoda</taxon>
        <taxon>Pleocyemata</taxon>
        <taxon>Brachyura</taxon>
        <taxon>Eubrachyura</taxon>
        <taxon>Portunoidea</taxon>
        <taxon>Portunidae</taxon>
        <taxon>Portuninae</taxon>
        <taxon>Portunus</taxon>
    </lineage>
</organism>
<protein>
    <submittedName>
        <fullName evidence="1">Uncharacterized protein</fullName>
    </submittedName>
</protein>
<accession>A0A5B7CGK4</accession>
<keyword evidence="2" id="KW-1185">Reference proteome</keyword>
<evidence type="ECO:0000313" key="2">
    <source>
        <dbReference type="Proteomes" id="UP000324222"/>
    </source>
</evidence>
<proteinExistence type="predicted"/>
<sequence>MVSAAFKVSEASPVGLRDACSRRPSLRSTNHRRGASRWIAPFRSAASRYRAPHFVGRSITWETAGNVRKTQKIKGKVDELTQEGRGLVERGLGLGHGGHREV</sequence>
<dbReference type="Proteomes" id="UP000324222">
    <property type="component" value="Unassembled WGS sequence"/>
</dbReference>
<name>A0A5B7CGK4_PORTR</name>